<evidence type="ECO:0000313" key="2">
    <source>
        <dbReference type="Proteomes" id="UP000257144"/>
    </source>
</evidence>
<dbReference type="OrthoDB" id="2921817at2"/>
<dbReference type="EMBL" id="QNQT01000005">
    <property type="protein sequence ID" value="RDU36599.1"/>
    <property type="molecule type" value="Genomic_DNA"/>
</dbReference>
<gene>
    <name evidence="1" type="ORF">DRW41_13675</name>
</gene>
<organism evidence="1 2">
    <name type="scientific">Neobacillus piezotolerans</name>
    <dbReference type="NCBI Taxonomy" id="2259171"/>
    <lineage>
        <taxon>Bacteria</taxon>
        <taxon>Bacillati</taxon>
        <taxon>Bacillota</taxon>
        <taxon>Bacilli</taxon>
        <taxon>Bacillales</taxon>
        <taxon>Bacillaceae</taxon>
        <taxon>Neobacillus</taxon>
    </lineage>
</organism>
<evidence type="ECO:0000313" key="1">
    <source>
        <dbReference type="EMBL" id="RDU36599.1"/>
    </source>
</evidence>
<evidence type="ECO:0008006" key="3">
    <source>
        <dbReference type="Google" id="ProtNLM"/>
    </source>
</evidence>
<accession>A0A3D8GQY4</accession>
<comment type="caution">
    <text evidence="1">The sequence shown here is derived from an EMBL/GenBank/DDBJ whole genome shotgun (WGS) entry which is preliminary data.</text>
</comment>
<proteinExistence type="predicted"/>
<dbReference type="Proteomes" id="UP000257144">
    <property type="component" value="Unassembled WGS sequence"/>
</dbReference>
<sequence length="117" mass="13882">MTVYVYQTFEIRQEKFMEAFSNLEKIVSYRNDHYSHKVELLSPIAGPDYSYVLLSEFEGLGEMELQNRKMFDDDEYKKIFTPFFLEYVVQGSMTTAMYRTVERNAGKPVEGEEEEQE</sequence>
<keyword evidence="2" id="KW-1185">Reference proteome</keyword>
<reference evidence="1 2" key="1">
    <citation type="submission" date="2018-07" db="EMBL/GenBank/DDBJ databases">
        <title>Bacillus sp. YLB-04 draft genome sequence.</title>
        <authorList>
            <person name="Yu L."/>
            <person name="Tang X."/>
        </authorList>
    </citation>
    <scope>NUCLEOTIDE SEQUENCE [LARGE SCALE GENOMIC DNA]</scope>
    <source>
        <strain evidence="1 2">YLB-04</strain>
    </source>
</reference>
<protein>
    <recommendedName>
        <fullName evidence="3">ABM domain-containing protein</fullName>
    </recommendedName>
</protein>
<dbReference type="AlphaFoldDB" id="A0A3D8GQY4"/>
<name>A0A3D8GQY4_9BACI</name>